<gene>
    <name evidence="2" type="primary">Necator_chrII.g6994</name>
    <name evidence="2" type="ORF">RB195_019201</name>
</gene>
<comment type="caution">
    <text evidence="2">The sequence shown here is derived from an EMBL/GenBank/DDBJ whole genome shotgun (WGS) entry which is preliminary data.</text>
</comment>
<sequence>MCSGYNGGYSNIPRRSHVNGDAHNSLRCSSGRRDAKNYTTKKKCAKKNVYISGSRIGLLDSLTVLKLREAGSKTWAEYGRAMALGGNETALM</sequence>
<dbReference type="Proteomes" id="UP001303046">
    <property type="component" value="Unassembled WGS sequence"/>
</dbReference>
<keyword evidence="3" id="KW-1185">Reference proteome</keyword>
<dbReference type="EMBL" id="JAVFWL010000002">
    <property type="protein sequence ID" value="KAK6736377.1"/>
    <property type="molecule type" value="Genomic_DNA"/>
</dbReference>
<proteinExistence type="predicted"/>
<accession>A0ABR1CF26</accession>
<name>A0ABR1CF26_NECAM</name>
<feature type="region of interest" description="Disordered" evidence="1">
    <location>
        <begin position="1"/>
        <end position="36"/>
    </location>
</feature>
<evidence type="ECO:0000313" key="2">
    <source>
        <dbReference type="EMBL" id="KAK6736377.1"/>
    </source>
</evidence>
<protein>
    <submittedName>
        <fullName evidence="2">Uncharacterized protein</fullName>
    </submittedName>
</protein>
<evidence type="ECO:0000256" key="1">
    <source>
        <dbReference type="SAM" id="MobiDB-lite"/>
    </source>
</evidence>
<evidence type="ECO:0000313" key="3">
    <source>
        <dbReference type="Proteomes" id="UP001303046"/>
    </source>
</evidence>
<reference evidence="2 3" key="1">
    <citation type="submission" date="2023-08" db="EMBL/GenBank/DDBJ databases">
        <title>A Necator americanus chromosomal reference genome.</title>
        <authorList>
            <person name="Ilik V."/>
            <person name="Petrzelkova K.J."/>
            <person name="Pardy F."/>
            <person name="Fuh T."/>
            <person name="Niatou-Singa F.S."/>
            <person name="Gouil Q."/>
            <person name="Baker L."/>
            <person name="Ritchie M.E."/>
            <person name="Jex A.R."/>
            <person name="Gazzola D."/>
            <person name="Li H."/>
            <person name="Toshio Fujiwara R."/>
            <person name="Zhan B."/>
            <person name="Aroian R.V."/>
            <person name="Pafco B."/>
            <person name="Schwarz E.M."/>
        </authorList>
    </citation>
    <scope>NUCLEOTIDE SEQUENCE [LARGE SCALE GENOMIC DNA]</scope>
    <source>
        <strain evidence="2 3">Aroian</strain>
        <tissue evidence="2">Whole animal</tissue>
    </source>
</reference>
<organism evidence="2 3">
    <name type="scientific">Necator americanus</name>
    <name type="common">Human hookworm</name>
    <dbReference type="NCBI Taxonomy" id="51031"/>
    <lineage>
        <taxon>Eukaryota</taxon>
        <taxon>Metazoa</taxon>
        <taxon>Ecdysozoa</taxon>
        <taxon>Nematoda</taxon>
        <taxon>Chromadorea</taxon>
        <taxon>Rhabditida</taxon>
        <taxon>Rhabditina</taxon>
        <taxon>Rhabditomorpha</taxon>
        <taxon>Strongyloidea</taxon>
        <taxon>Ancylostomatidae</taxon>
        <taxon>Bunostominae</taxon>
        <taxon>Necator</taxon>
    </lineage>
</organism>